<accession>A0A3L8NZ32</accession>
<dbReference type="Proteomes" id="UP000281708">
    <property type="component" value="Unassembled WGS sequence"/>
</dbReference>
<sequence length="61" mass="6729">MGTLTATGGHPVLTTLLVLAAVLVLAALRAWTWRRKERVLRRVGLDLRVPDASDKSPQKPR</sequence>
<evidence type="ECO:0000313" key="2">
    <source>
        <dbReference type="EMBL" id="RLV47912.1"/>
    </source>
</evidence>
<keyword evidence="1" id="KW-1133">Transmembrane helix</keyword>
<proteinExistence type="predicted"/>
<organism evidence="2 3">
    <name type="scientific">Nocardioides mangrovicus</name>
    <dbReference type="NCBI Taxonomy" id="2478913"/>
    <lineage>
        <taxon>Bacteria</taxon>
        <taxon>Bacillati</taxon>
        <taxon>Actinomycetota</taxon>
        <taxon>Actinomycetes</taxon>
        <taxon>Propionibacteriales</taxon>
        <taxon>Nocardioidaceae</taxon>
        <taxon>Nocardioides</taxon>
    </lineage>
</organism>
<protein>
    <submittedName>
        <fullName evidence="2">Uncharacterized protein</fullName>
    </submittedName>
</protein>
<keyword evidence="3" id="KW-1185">Reference proteome</keyword>
<name>A0A3L8NZ32_9ACTN</name>
<evidence type="ECO:0000256" key="1">
    <source>
        <dbReference type="SAM" id="Phobius"/>
    </source>
</evidence>
<dbReference type="RefSeq" id="WP_121807418.1">
    <property type="nucleotide sequence ID" value="NZ_RDBE01000010.1"/>
</dbReference>
<feature type="transmembrane region" description="Helical" evidence="1">
    <location>
        <begin position="12"/>
        <end position="32"/>
    </location>
</feature>
<dbReference type="EMBL" id="RDBE01000010">
    <property type="protein sequence ID" value="RLV47912.1"/>
    <property type="molecule type" value="Genomic_DNA"/>
</dbReference>
<keyword evidence="1" id="KW-0812">Transmembrane</keyword>
<comment type="caution">
    <text evidence="2">The sequence shown here is derived from an EMBL/GenBank/DDBJ whole genome shotgun (WGS) entry which is preliminary data.</text>
</comment>
<dbReference type="AlphaFoldDB" id="A0A3L8NZ32"/>
<gene>
    <name evidence="2" type="ORF">D9V37_17525</name>
</gene>
<evidence type="ECO:0000313" key="3">
    <source>
        <dbReference type="Proteomes" id="UP000281708"/>
    </source>
</evidence>
<reference evidence="2 3" key="1">
    <citation type="submission" date="2018-10" db="EMBL/GenBank/DDBJ databases">
        <title>Marmoricola sp. 4Q3S-7 whole genome shotgun sequence.</title>
        <authorList>
            <person name="Li F."/>
        </authorList>
    </citation>
    <scope>NUCLEOTIDE SEQUENCE [LARGE SCALE GENOMIC DNA]</scope>
    <source>
        <strain evidence="2 3">4Q3S-7</strain>
    </source>
</reference>
<keyword evidence="1" id="KW-0472">Membrane</keyword>